<name>A0A3N2DN92_9GAMM</name>
<reference evidence="1 2" key="1">
    <citation type="submission" date="2018-11" db="EMBL/GenBank/DDBJ databases">
        <title>Genomic Encyclopedia of Type Strains, Phase IV (KMG-IV): sequencing the most valuable type-strain genomes for metagenomic binning, comparative biology and taxonomic classification.</title>
        <authorList>
            <person name="Goeker M."/>
        </authorList>
    </citation>
    <scope>NUCLEOTIDE SEQUENCE [LARGE SCALE GENOMIC DNA]</scope>
    <source>
        <strain evidence="1 2">DSM 100316</strain>
    </source>
</reference>
<dbReference type="Proteomes" id="UP000275394">
    <property type="component" value="Unassembled WGS sequence"/>
</dbReference>
<dbReference type="AlphaFoldDB" id="A0A3N2DN92"/>
<evidence type="ECO:0000313" key="2">
    <source>
        <dbReference type="Proteomes" id="UP000275394"/>
    </source>
</evidence>
<evidence type="ECO:0000313" key="1">
    <source>
        <dbReference type="EMBL" id="ROS01273.1"/>
    </source>
</evidence>
<gene>
    <name evidence="1" type="ORF">EDC56_1702</name>
</gene>
<dbReference type="EMBL" id="RKHR01000004">
    <property type="protein sequence ID" value="ROS01273.1"/>
    <property type="molecule type" value="Genomic_DNA"/>
</dbReference>
<proteinExistence type="predicted"/>
<sequence>MQYNKFYTEVRHKTTIIKQKRQSKNPLESILRTKNSPISDISYSALGVYCLNSDFQEAPQLVKFFYAAEKDIPPATKSG</sequence>
<accession>A0A3N2DN92</accession>
<organism evidence="1 2">
    <name type="scientific">Sinobacterium caligoides</name>
    <dbReference type="NCBI Taxonomy" id="933926"/>
    <lineage>
        <taxon>Bacteria</taxon>
        <taxon>Pseudomonadati</taxon>
        <taxon>Pseudomonadota</taxon>
        <taxon>Gammaproteobacteria</taxon>
        <taxon>Cellvibrionales</taxon>
        <taxon>Spongiibacteraceae</taxon>
        <taxon>Sinobacterium</taxon>
    </lineage>
</organism>
<protein>
    <submittedName>
        <fullName evidence="1">Uncharacterized protein</fullName>
    </submittedName>
</protein>
<comment type="caution">
    <text evidence="1">The sequence shown here is derived from an EMBL/GenBank/DDBJ whole genome shotgun (WGS) entry which is preliminary data.</text>
</comment>
<keyword evidence="2" id="KW-1185">Reference proteome</keyword>